<dbReference type="Pfam" id="PF00069">
    <property type="entry name" value="Pkinase"/>
    <property type="match status" value="1"/>
</dbReference>
<keyword evidence="3" id="KW-0418">Kinase</keyword>
<dbReference type="PANTHER" id="PTHR43289:SF34">
    <property type="entry name" value="SERINE_THREONINE-PROTEIN KINASE YBDM-RELATED"/>
    <property type="match status" value="1"/>
</dbReference>
<dbReference type="GO" id="GO:0004674">
    <property type="term" value="F:protein serine/threonine kinase activity"/>
    <property type="evidence" value="ECO:0007669"/>
    <property type="project" value="TreeGrafter"/>
</dbReference>
<dbReference type="CDD" id="cd14014">
    <property type="entry name" value="STKc_PknB_like"/>
    <property type="match status" value="1"/>
</dbReference>
<feature type="domain" description="Protein kinase" evidence="7">
    <location>
        <begin position="14"/>
        <end position="266"/>
    </location>
</feature>
<dbReference type="SMART" id="SM00220">
    <property type="entry name" value="S_TKc"/>
    <property type="match status" value="1"/>
</dbReference>
<evidence type="ECO:0000256" key="4">
    <source>
        <dbReference type="ARBA" id="ARBA00022840"/>
    </source>
</evidence>
<dbReference type="AlphaFoldDB" id="A0A0J7Z362"/>
<evidence type="ECO:0000313" key="9">
    <source>
        <dbReference type="Proteomes" id="UP000037432"/>
    </source>
</evidence>
<evidence type="ECO:0000256" key="2">
    <source>
        <dbReference type="ARBA" id="ARBA00022741"/>
    </source>
</evidence>
<dbReference type="Gene3D" id="2.130.10.10">
    <property type="entry name" value="YVTN repeat-like/Quinoprotein amine dehydrogenase"/>
    <property type="match status" value="1"/>
</dbReference>
<dbReference type="Gene3D" id="2.40.10.480">
    <property type="match status" value="1"/>
</dbReference>
<evidence type="ECO:0000256" key="6">
    <source>
        <dbReference type="SAM" id="MobiDB-lite"/>
    </source>
</evidence>
<dbReference type="PANTHER" id="PTHR43289">
    <property type="entry name" value="MITOGEN-ACTIVATED PROTEIN KINASE KINASE KINASE 20-RELATED"/>
    <property type="match status" value="1"/>
</dbReference>
<proteinExistence type="predicted"/>
<dbReference type="SMART" id="SM00564">
    <property type="entry name" value="PQQ"/>
    <property type="match status" value="6"/>
</dbReference>
<accession>A0A0J7Z362</accession>
<dbReference type="InterPro" id="IPR011047">
    <property type="entry name" value="Quinoprotein_ADH-like_sf"/>
</dbReference>
<dbReference type="Proteomes" id="UP000037432">
    <property type="component" value="Unassembled WGS sequence"/>
</dbReference>
<dbReference type="PROSITE" id="PS00108">
    <property type="entry name" value="PROTEIN_KINASE_ST"/>
    <property type="match status" value="1"/>
</dbReference>
<comment type="caution">
    <text evidence="8">The sequence shown here is derived from an EMBL/GenBank/DDBJ whole genome shotgun (WGS) entry which is preliminary data.</text>
</comment>
<gene>
    <name evidence="8" type="ORF">ACM01_33880</name>
</gene>
<dbReference type="EMBL" id="LFNT01000056">
    <property type="protein sequence ID" value="KMS69693.1"/>
    <property type="molecule type" value="Genomic_DNA"/>
</dbReference>
<dbReference type="PROSITE" id="PS00107">
    <property type="entry name" value="PROTEIN_KINASE_ATP"/>
    <property type="match status" value="1"/>
</dbReference>
<dbReference type="InterPro" id="IPR015943">
    <property type="entry name" value="WD40/YVTN_repeat-like_dom_sf"/>
</dbReference>
<dbReference type="RefSeq" id="WP_048585251.1">
    <property type="nucleotide sequence ID" value="NZ_LFNT01000056.1"/>
</dbReference>
<evidence type="ECO:0000259" key="7">
    <source>
        <dbReference type="PROSITE" id="PS50011"/>
    </source>
</evidence>
<dbReference type="InterPro" id="IPR018391">
    <property type="entry name" value="PQQ_b-propeller_rpt"/>
</dbReference>
<dbReference type="GO" id="GO:0005524">
    <property type="term" value="F:ATP binding"/>
    <property type="evidence" value="ECO:0007669"/>
    <property type="project" value="UniProtKB-UniRule"/>
</dbReference>
<dbReference type="Gene3D" id="3.30.200.20">
    <property type="entry name" value="Phosphorylase Kinase, domain 1"/>
    <property type="match status" value="1"/>
</dbReference>
<dbReference type="InterPro" id="IPR002372">
    <property type="entry name" value="PQQ_rpt_dom"/>
</dbReference>
<sequence length="743" mass="78979">MPLSEDDPRSVGEYVLVDRLGSGGMGVVYLGRSRSGRDVAVKVVHGQYAHDEVFRTRFRQEIDAVRKVSGVFTAPVVDADPAAVRPWMATQYVPGPSLADRVRKDGPLGAAELRRLALGLVEALRDIHRAGVVHRDLKPANVLIAQDGPRVIDFGISRTAENLTLTQTGHMIGTPPFMSPEQLRDSRSVVPASDVFSLGALLVYAATGRGPFDAESPYMAAYRVMNEEPDLAGVAEPLRGIVARCLAKEQGERPELGELAREFQALSAGESVVASRATGPAASEMPRASGGGRLRSRVSLAVTIGAVALGALGLTAYLVLGERDSDWAKNGTGAGHLTPASPSASPRWGPPPSGWRPWLTTVNAPAAVGPDQTVTTVDGGEETYCVLSDGAVYCGGTGVLPMRVDAATGAIAWRATSTRTVARYALYRTKVLGVRDGLVLVVETLGGESGDEKHTLLALDPDSGGRRWSQPLGAGYGGGILSGDLVLTASTDGRVVTARSARSGAVRWTRPLPERNVCRFTDSDRGVYLLCQELEDLSGRVSVLTLDLTDGSAHRSETQFDSAWDGVDGTYDGRLVFVQRHGDGTGSDFEDQIYTRVVLVDPETGSRSATNIAEEVRGWPTLLDGRLYFVRSNGEVTAVSLQTGMQLWRTQTTLENAGRPVLDKGGHTVYLASTSGRVVAIDERTGDNLWESASRTDPSTAGDPFPQVLLNQGALIVVTLDGTLFTLDPSHPDRTSATAASES</sequence>
<keyword evidence="4 5" id="KW-0067">ATP-binding</keyword>
<feature type="region of interest" description="Disordered" evidence="6">
    <location>
        <begin position="330"/>
        <end position="350"/>
    </location>
</feature>
<dbReference type="OrthoDB" id="9762169at2"/>
<dbReference type="InterPro" id="IPR008271">
    <property type="entry name" value="Ser/Thr_kinase_AS"/>
</dbReference>
<organism evidence="8 9">
    <name type="scientific">Streptomyces viridochromogenes</name>
    <dbReference type="NCBI Taxonomy" id="1938"/>
    <lineage>
        <taxon>Bacteria</taxon>
        <taxon>Bacillati</taxon>
        <taxon>Actinomycetota</taxon>
        <taxon>Actinomycetes</taxon>
        <taxon>Kitasatosporales</taxon>
        <taxon>Streptomycetaceae</taxon>
        <taxon>Streptomyces</taxon>
    </lineage>
</organism>
<name>A0A0J7Z362_STRVR</name>
<dbReference type="InterPro" id="IPR017441">
    <property type="entry name" value="Protein_kinase_ATP_BS"/>
</dbReference>
<reference evidence="8 9" key="1">
    <citation type="submission" date="2015-06" db="EMBL/GenBank/DDBJ databases">
        <authorList>
            <person name="Ju K.-S."/>
            <person name="Doroghazi J.R."/>
            <person name="Metcalf W.W."/>
        </authorList>
    </citation>
    <scope>NUCLEOTIDE SEQUENCE [LARGE SCALE GENOMIC DNA]</scope>
    <source>
        <strain evidence="8 9">NRRL 3414</strain>
    </source>
</reference>
<keyword evidence="1" id="KW-0808">Transferase</keyword>
<dbReference type="SUPFAM" id="SSF50998">
    <property type="entry name" value="Quinoprotein alcohol dehydrogenase-like"/>
    <property type="match status" value="2"/>
</dbReference>
<evidence type="ECO:0000313" key="8">
    <source>
        <dbReference type="EMBL" id="KMS69693.1"/>
    </source>
</evidence>
<dbReference type="SUPFAM" id="SSF56112">
    <property type="entry name" value="Protein kinase-like (PK-like)"/>
    <property type="match status" value="1"/>
</dbReference>
<dbReference type="PROSITE" id="PS50011">
    <property type="entry name" value="PROTEIN_KINASE_DOM"/>
    <property type="match status" value="1"/>
</dbReference>
<dbReference type="Pfam" id="PF13360">
    <property type="entry name" value="PQQ_2"/>
    <property type="match status" value="1"/>
</dbReference>
<evidence type="ECO:0000256" key="1">
    <source>
        <dbReference type="ARBA" id="ARBA00022679"/>
    </source>
</evidence>
<evidence type="ECO:0000256" key="3">
    <source>
        <dbReference type="ARBA" id="ARBA00022777"/>
    </source>
</evidence>
<protein>
    <recommendedName>
        <fullName evidence="7">Protein kinase domain-containing protein</fullName>
    </recommendedName>
</protein>
<dbReference type="InterPro" id="IPR000719">
    <property type="entry name" value="Prot_kinase_dom"/>
</dbReference>
<feature type="binding site" evidence="5">
    <location>
        <position position="42"/>
    </location>
    <ligand>
        <name>ATP</name>
        <dbReference type="ChEBI" id="CHEBI:30616"/>
    </ligand>
</feature>
<evidence type="ECO:0000256" key="5">
    <source>
        <dbReference type="PROSITE-ProRule" id="PRU10141"/>
    </source>
</evidence>
<dbReference type="Gene3D" id="1.10.510.10">
    <property type="entry name" value="Transferase(Phosphotransferase) domain 1"/>
    <property type="match status" value="1"/>
</dbReference>
<dbReference type="PATRIC" id="fig|1938.3.peg.7061"/>
<keyword evidence="2 5" id="KW-0547">Nucleotide-binding</keyword>
<dbReference type="InterPro" id="IPR011009">
    <property type="entry name" value="Kinase-like_dom_sf"/>
</dbReference>